<dbReference type="InterPro" id="IPR043519">
    <property type="entry name" value="NT_sf"/>
</dbReference>
<dbReference type="RefSeq" id="WP_068835930.1">
    <property type="nucleotide sequence ID" value="NZ_JBHSMX010000011.1"/>
</dbReference>
<dbReference type="Gene3D" id="3.30.460.10">
    <property type="entry name" value="Beta Polymerase, domain 2"/>
    <property type="match status" value="1"/>
</dbReference>
<feature type="domain" description="HTH arsR-type" evidence="1">
    <location>
        <begin position="1"/>
        <end position="94"/>
    </location>
</feature>
<evidence type="ECO:0000313" key="3">
    <source>
        <dbReference type="Proteomes" id="UP001596084"/>
    </source>
</evidence>
<dbReference type="CDD" id="cd00090">
    <property type="entry name" value="HTH_ARSR"/>
    <property type="match status" value="1"/>
</dbReference>
<gene>
    <name evidence="2" type="ORF">ACFPP7_07865</name>
</gene>
<evidence type="ECO:0000313" key="2">
    <source>
        <dbReference type="EMBL" id="MFC5520834.1"/>
    </source>
</evidence>
<organism evidence="2 3">
    <name type="scientific">Polaromonas jejuensis</name>
    <dbReference type="NCBI Taxonomy" id="457502"/>
    <lineage>
        <taxon>Bacteria</taxon>
        <taxon>Pseudomonadati</taxon>
        <taxon>Pseudomonadota</taxon>
        <taxon>Betaproteobacteria</taxon>
        <taxon>Burkholderiales</taxon>
        <taxon>Comamonadaceae</taxon>
        <taxon>Polaromonas</taxon>
    </lineage>
</organism>
<protein>
    <submittedName>
        <fullName evidence="2">MarR family transcriptional regulator</fullName>
    </submittedName>
</protein>
<dbReference type="InterPro" id="IPR001845">
    <property type="entry name" value="HTH_ArsR_DNA-bd_dom"/>
</dbReference>
<reference evidence="3" key="1">
    <citation type="journal article" date="2019" name="Int. J. Syst. Evol. Microbiol.">
        <title>The Global Catalogue of Microorganisms (GCM) 10K type strain sequencing project: providing services to taxonomists for standard genome sequencing and annotation.</title>
        <authorList>
            <consortium name="The Broad Institute Genomics Platform"/>
            <consortium name="The Broad Institute Genome Sequencing Center for Infectious Disease"/>
            <person name="Wu L."/>
            <person name="Ma J."/>
        </authorList>
    </citation>
    <scope>NUCLEOTIDE SEQUENCE [LARGE SCALE GENOMIC DNA]</scope>
    <source>
        <strain evidence="3">CGMCC 4.7277</strain>
    </source>
</reference>
<dbReference type="CDD" id="cd05403">
    <property type="entry name" value="NT_KNTase_like"/>
    <property type="match status" value="1"/>
</dbReference>
<dbReference type="EMBL" id="JBHSMX010000011">
    <property type="protein sequence ID" value="MFC5520834.1"/>
    <property type="molecule type" value="Genomic_DNA"/>
</dbReference>
<dbReference type="SUPFAM" id="SSF81301">
    <property type="entry name" value="Nucleotidyltransferase"/>
    <property type="match status" value="1"/>
</dbReference>
<dbReference type="InterPro" id="IPR036388">
    <property type="entry name" value="WH-like_DNA-bd_sf"/>
</dbReference>
<sequence>MSIANYLFGQTRANVLSALLLHPDKSIHVRELARATGTSPGSLHRELRALSDLGLLLRQEVGRQVHYQANPQCPVFAELAGLLRKTAGLADVLREALMPLGRKVELAFVYGSVASGSERPTSDVDVMVLGSAGFSDVVLALADVQVALAREVNPTPMSTKDFSRKFSGGDGFARSVAVSPKIWLIGGEDDFAKLIAHRQT</sequence>
<dbReference type="InterPro" id="IPR011991">
    <property type="entry name" value="ArsR-like_HTH"/>
</dbReference>
<dbReference type="Pfam" id="PF18765">
    <property type="entry name" value="Polbeta"/>
    <property type="match status" value="1"/>
</dbReference>
<dbReference type="Proteomes" id="UP001596084">
    <property type="component" value="Unassembled WGS sequence"/>
</dbReference>
<dbReference type="SUPFAM" id="SSF46785">
    <property type="entry name" value="Winged helix' DNA-binding domain"/>
    <property type="match status" value="1"/>
</dbReference>
<comment type="caution">
    <text evidence="2">The sequence shown here is derived from an EMBL/GenBank/DDBJ whole genome shotgun (WGS) entry which is preliminary data.</text>
</comment>
<name>A0ABW0Q938_9BURK</name>
<evidence type="ECO:0000259" key="1">
    <source>
        <dbReference type="PROSITE" id="PS50987"/>
    </source>
</evidence>
<accession>A0ABW0Q938</accession>
<dbReference type="InterPro" id="IPR000835">
    <property type="entry name" value="HTH_MarR-typ"/>
</dbReference>
<keyword evidence="3" id="KW-1185">Reference proteome</keyword>
<dbReference type="Gene3D" id="1.10.10.10">
    <property type="entry name" value="Winged helix-like DNA-binding domain superfamily/Winged helix DNA-binding domain"/>
    <property type="match status" value="1"/>
</dbReference>
<dbReference type="InterPro" id="IPR041633">
    <property type="entry name" value="Polbeta"/>
</dbReference>
<dbReference type="PROSITE" id="PS50987">
    <property type="entry name" value="HTH_ARSR_2"/>
    <property type="match status" value="1"/>
</dbReference>
<dbReference type="InterPro" id="IPR036390">
    <property type="entry name" value="WH_DNA-bd_sf"/>
</dbReference>
<dbReference type="Pfam" id="PF12802">
    <property type="entry name" value="MarR_2"/>
    <property type="match status" value="1"/>
</dbReference>
<proteinExistence type="predicted"/>